<feature type="non-terminal residue" evidence="2">
    <location>
        <position position="68"/>
    </location>
</feature>
<dbReference type="AlphaFoldDB" id="A0A2P6AQI5"/>
<dbReference type="Proteomes" id="UP000243900">
    <property type="component" value="Unassembled WGS sequence"/>
</dbReference>
<protein>
    <submittedName>
        <fullName evidence="2">Uncharacterized protein</fullName>
    </submittedName>
</protein>
<proteinExistence type="predicted"/>
<comment type="caution">
    <text evidence="2">The sequence shown here is derived from an EMBL/GenBank/DDBJ whole genome shotgun (WGS) entry which is preliminary data.</text>
</comment>
<gene>
    <name evidence="2" type="ORF">C5O18_09535</name>
</gene>
<dbReference type="EMBL" id="PTQZ01000319">
    <property type="protein sequence ID" value="PQA30111.1"/>
    <property type="molecule type" value="Genomic_DNA"/>
</dbReference>
<dbReference type="OrthoDB" id="5298707at2"/>
<feature type="signal peptide" evidence="1">
    <location>
        <begin position="1"/>
        <end position="29"/>
    </location>
</feature>
<keyword evidence="1" id="KW-0732">Signal</keyword>
<sequence length="68" mass="7223">MMLRKSTAFPLLRVLCLSAAGLLPLQAAAISVSDMSAWSAPGKPLRMDIVIDDLLAARADDVQVRIAS</sequence>
<accession>A0A2P6AQI5</accession>
<evidence type="ECO:0000313" key="2">
    <source>
        <dbReference type="EMBL" id="PQA30111.1"/>
    </source>
</evidence>
<organism evidence="2 3">
    <name type="scientific">Amnimonas aquatica</name>
    <dbReference type="NCBI Taxonomy" id="2094561"/>
    <lineage>
        <taxon>Bacteria</taxon>
        <taxon>Pseudomonadati</taxon>
        <taxon>Pseudomonadota</taxon>
        <taxon>Gammaproteobacteria</taxon>
        <taxon>Moraxellales</taxon>
        <taxon>Moraxellaceae</taxon>
        <taxon>Amnimonas</taxon>
    </lineage>
</organism>
<evidence type="ECO:0000256" key="1">
    <source>
        <dbReference type="SAM" id="SignalP"/>
    </source>
</evidence>
<dbReference type="RefSeq" id="WP_146089336.1">
    <property type="nucleotide sequence ID" value="NZ_PTQZ01000319.1"/>
</dbReference>
<keyword evidence="3" id="KW-1185">Reference proteome</keyword>
<reference evidence="3" key="1">
    <citation type="submission" date="2018-02" db="EMBL/GenBank/DDBJ databases">
        <title>Genome sequencing of Solimonas sp. HR-BB.</title>
        <authorList>
            <person name="Lee Y."/>
            <person name="Jeon C.O."/>
        </authorList>
    </citation>
    <scope>NUCLEOTIDE SEQUENCE [LARGE SCALE GENOMIC DNA]</scope>
    <source>
        <strain evidence="3">HR-E</strain>
    </source>
</reference>
<evidence type="ECO:0000313" key="3">
    <source>
        <dbReference type="Proteomes" id="UP000243900"/>
    </source>
</evidence>
<name>A0A2P6AQI5_9GAMM</name>
<feature type="chain" id="PRO_5015108564" evidence="1">
    <location>
        <begin position="30"/>
        <end position="68"/>
    </location>
</feature>